<sequence>MKEKGTLLFDRLKSRAAARGSRWLGAEDHGALVAVRVREQEKQVELPSLLNIFFQHFCPTVTLSPPPVMGQGLNKTPYLARIN</sequence>
<keyword evidence="2" id="KW-1185">Reference proteome</keyword>
<evidence type="ECO:0000313" key="2">
    <source>
        <dbReference type="Proteomes" id="UP000314294"/>
    </source>
</evidence>
<proteinExistence type="predicted"/>
<name>A0A4Z2J0W1_9TELE</name>
<accession>A0A4Z2J0W1</accession>
<dbReference type="EMBL" id="SRLO01000033">
    <property type="protein sequence ID" value="TNN83308.1"/>
    <property type="molecule type" value="Genomic_DNA"/>
</dbReference>
<dbReference type="Proteomes" id="UP000314294">
    <property type="component" value="Unassembled WGS sequence"/>
</dbReference>
<protein>
    <submittedName>
        <fullName evidence="1">Uncharacterized protein</fullName>
    </submittedName>
</protein>
<reference evidence="1 2" key="1">
    <citation type="submission" date="2019-03" db="EMBL/GenBank/DDBJ databases">
        <title>First draft genome of Liparis tanakae, snailfish: a comprehensive survey of snailfish specific genes.</title>
        <authorList>
            <person name="Kim W."/>
            <person name="Song I."/>
            <person name="Jeong J.-H."/>
            <person name="Kim D."/>
            <person name="Kim S."/>
            <person name="Ryu S."/>
            <person name="Song J.Y."/>
            <person name="Lee S.K."/>
        </authorList>
    </citation>
    <scope>NUCLEOTIDE SEQUENCE [LARGE SCALE GENOMIC DNA]</scope>
    <source>
        <tissue evidence="1">Muscle</tissue>
    </source>
</reference>
<dbReference type="AlphaFoldDB" id="A0A4Z2J0W1"/>
<organism evidence="1 2">
    <name type="scientific">Liparis tanakae</name>
    <name type="common">Tanaka's snailfish</name>
    <dbReference type="NCBI Taxonomy" id="230148"/>
    <lineage>
        <taxon>Eukaryota</taxon>
        <taxon>Metazoa</taxon>
        <taxon>Chordata</taxon>
        <taxon>Craniata</taxon>
        <taxon>Vertebrata</taxon>
        <taxon>Euteleostomi</taxon>
        <taxon>Actinopterygii</taxon>
        <taxon>Neopterygii</taxon>
        <taxon>Teleostei</taxon>
        <taxon>Neoteleostei</taxon>
        <taxon>Acanthomorphata</taxon>
        <taxon>Eupercaria</taxon>
        <taxon>Perciformes</taxon>
        <taxon>Cottioidei</taxon>
        <taxon>Cottales</taxon>
        <taxon>Liparidae</taxon>
        <taxon>Liparis</taxon>
    </lineage>
</organism>
<evidence type="ECO:0000313" key="1">
    <source>
        <dbReference type="EMBL" id="TNN83308.1"/>
    </source>
</evidence>
<gene>
    <name evidence="1" type="ORF">EYF80_006289</name>
</gene>
<comment type="caution">
    <text evidence="1">The sequence shown here is derived from an EMBL/GenBank/DDBJ whole genome shotgun (WGS) entry which is preliminary data.</text>
</comment>